<organism evidence="10 11">
    <name type="scientific">Flavisolibacter tropicus</name>
    <dbReference type="NCBI Taxonomy" id="1492898"/>
    <lineage>
        <taxon>Bacteria</taxon>
        <taxon>Pseudomonadati</taxon>
        <taxon>Bacteroidota</taxon>
        <taxon>Chitinophagia</taxon>
        <taxon>Chitinophagales</taxon>
        <taxon>Chitinophagaceae</taxon>
        <taxon>Flavisolibacter</taxon>
    </lineage>
</organism>
<evidence type="ECO:0000256" key="5">
    <source>
        <dbReference type="ARBA" id="ARBA00022777"/>
    </source>
</evidence>
<dbReference type="InterPro" id="IPR035965">
    <property type="entry name" value="PAS-like_dom_sf"/>
</dbReference>
<dbReference type="KEGG" id="fla:SY85_02715"/>
<dbReference type="Pfam" id="PF02518">
    <property type="entry name" value="HATPase_c"/>
    <property type="match status" value="1"/>
</dbReference>
<dbReference type="PROSITE" id="PS50112">
    <property type="entry name" value="PAS"/>
    <property type="match status" value="1"/>
</dbReference>
<evidence type="ECO:0000259" key="8">
    <source>
        <dbReference type="PROSITE" id="PS50109"/>
    </source>
</evidence>
<evidence type="ECO:0000313" key="10">
    <source>
        <dbReference type="EMBL" id="ANE53278.1"/>
    </source>
</evidence>
<dbReference type="SUPFAM" id="SSF55874">
    <property type="entry name" value="ATPase domain of HSP90 chaperone/DNA topoisomerase II/histidine kinase"/>
    <property type="match status" value="1"/>
</dbReference>
<feature type="domain" description="PAS" evidence="9">
    <location>
        <begin position="2"/>
        <end position="47"/>
    </location>
</feature>
<sequence>MNLLKLESLFNYATIGIVVTDKEGIIRNFNKYAESQFGYTEQEVVGRCVEILIPTTFQARHIKHRENFYHHLQPRIMGAGRELYACNKAGEEFPVEVSLSYYKLGNETYVIAFVVDITLRKENEQVVLQQKVELEHTAFRIRQNNQELETKVESRTQLLKDALIELEKSKQELSDALEKEKELGDLKSRFVTMASHEFRTPLSTILSSADILEKYNTIDKNEKVEKQILRIKDCVIGMKTILEDFLSLGKLEEGTVKPKMELIEFRDYITEIEKLVQELQQIVKPGQVIAFHHSGESSVYTDRALVRNILTNLLSNAIKFSPENSCINVVCEIKDGLLNLVVTDKGIGISEEDQQHLFERFFRAPNAATIQGTGLGLHIIAKYVELMSGRIQIESNIGKGTSFIVELPNPILES</sequence>
<keyword evidence="4" id="KW-0808">Transferase</keyword>
<keyword evidence="5 10" id="KW-0418">Kinase</keyword>
<dbReference type="Gene3D" id="3.30.565.10">
    <property type="entry name" value="Histidine kinase-like ATPase, C-terminal domain"/>
    <property type="match status" value="1"/>
</dbReference>
<evidence type="ECO:0000256" key="2">
    <source>
        <dbReference type="ARBA" id="ARBA00012438"/>
    </source>
</evidence>
<dbReference type="InterPro" id="IPR036097">
    <property type="entry name" value="HisK_dim/P_sf"/>
</dbReference>
<keyword evidence="11" id="KW-1185">Reference proteome</keyword>
<dbReference type="OrthoDB" id="9808408at2"/>
<dbReference type="SMART" id="SM00388">
    <property type="entry name" value="HisKA"/>
    <property type="match status" value="1"/>
</dbReference>
<dbReference type="InterPro" id="IPR036890">
    <property type="entry name" value="HATPase_C_sf"/>
</dbReference>
<dbReference type="PANTHER" id="PTHR43711:SF26">
    <property type="entry name" value="SENSOR HISTIDINE KINASE RCSC"/>
    <property type="match status" value="1"/>
</dbReference>
<dbReference type="Pfam" id="PF00512">
    <property type="entry name" value="HisKA"/>
    <property type="match status" value="1"/>
</dbReference>
<dbReference type="EMBL" id="CP011390">
    <property type="protein sequence ID" value="ANE53278.1"/>
    <property type="molecule type" value="Genomic_DNA"/>
</dbReference>
<name>A0A172U295_9BACT</name>
<dbReference type="EC" id="2.7.13.3" evidence="2"/>
<evidence type="ECO:0000256" key="1">
    <source>
        <dbReference type="ARBA" id="ARBA00000085"/>
    </source>
</evidence>
<dbReference type="InterPro" id="IPR050736">
    <property type="entry name" value="Sensor_HK_Regulatory"/>
</dbReference>
<dbReference type="InterPro" id="IPR005467">
    <property type="entry name" value="His_kinase_dom"/>
</dbReference>
<dbReference type="GO" id="GO:0000155">
    <property type="term" value="F:phosphorelay sensor kinase activity"/>
    <property type="evidence" value="ECO:0007669"/>
    <property type="project" value="InterPro"/>
</dbReference>
<dbReference type="InterPro" id="IPR000014">
    <property type="entry name" value="PAS"/>
</dbReference>
<dbReference type="SMART" id="SM00387">
    <property type="entry name" value="HATPase_c"/>
    <property type="match status" value="1"/>
</dbReference>
<evidence type="ECO:0000259" key="9">
    <source>
        <dbReference type="PROSITE" id="PS50112"/>
    </source>
</evidence>
<keyword evidence="3" id="KW-0597">Phosphoprotein</keyword>
<dbReference type="SUPFAM" id="SSF55785">
    <property type="entry name" value="PYP-like sensor domain (PAS domain)"/>
    <property type="match status" value="1"/>
</dbReference>
<accession>A0A172U295</accession>
<dbReference type="PANTHER" id="PTHR43711">
    <property type="entry name" value="TWO-COMPONENT HISTIDINE KINASE"/>
    <property type="match status" value="1"/>
</dbReference>
<dbReference type="AlphaFoldDB" id="A0A172U295"/>
<dbReference type="Proteomes" id="UP000077177">
    <property type="component" value="Chromosome"/>
</dbReference>
<dbReference type="FunFam" id="3.30.565.10:FF:000006">
    <property type="entry name" value="Sensor histidine kinase WalK"/>
    <property type="match status" value="1"/>
</dbReference>
<reference evidence="11" key="1">
    <citation type="submission" date="2015-01" db="EMBL/GenBank/DDBJ databases">
        <title>Flavisolibacter sp./LCS9/ whole genome sequencing.</title>
        <authorList>
            <person name="Kim M.K."/>
            <person name="Srinivasan S."/>
            <person name="Lee J.-J."/>
        </authorList>
    </citation>
    <scope>NUCLEOTIDE SEQUENCE [LARGE SCALE GENOMIC DNA]</scope>
    <source>
        <strain evidence="11">LCS9</strain>
    </source>
</reference>
<feature type="coiled-coil region" evidence="7">
    <location>
        <begin position="131"/>
        <end position="186"/>
    </location>
</feature>
<dbReference type="STRING" id="1492898.SY85_02715"/>
<evidence type="ECO:0000256" key="7">
    <source>
        <dbReference type="SAM" id="Coils"/>
    </source>
</evidence>
<dbReference type="Gene3D" id="1.10.287.130">
    <property type="match status" value="1"/>
</dbReference>
<dbReference type="SMART" id="SM00091">
    <property type="entry name" value="PAS"/>
    <property type="match status" value="1"/>
</dbReference>
<dbReference type="PROSITE" id="PS50109">
    <property type="entry name" value="HIS_KIN"/>
    <property type="match status" value="1"/>
</dbReference>
<evidence type="ECO:0000313" key="11">
    <source>
        <dbReference type="Proteomes" id="UP000077177"/>
    </source>
</evidence>
<protein>
    <recommendedName>
        <fullName evidence="2">histidine kinase</fullName>
        <ecNumber evidence="2">2.7.13.3</ecNumber>
    </recommendedName>
</protein>
<dbReference type="SUPFAM" id="SSF47384">
    <property type="entry name" value="Homodimeric domain of signal transducing histidine kinase"/>
    <property type="match status" value="1"/>
</dbReference>
<dbReference type="Pfam" id="PF13426">
    <property type="entry name" value="PAS_9"/>
    <property type="match status" value="1"/>
</dbReference>
<dbReference type="NCBIfam" id="TIGR00229">
    <property type="entry name" value="sensory_box"/>
    <property type="match status" value="1"/>
</dbReference>
<feature type="domain" description="Histidine kinase" evidence="8">
    <location>
        <begin position="193"/>
        <end position="411"/>
    </location>
</feature>
<proteinExistence type="predicted"/>
<gene>
    <name evidence="10" type="ORF">SY85_02715</name>
</gene>
<evidence type="ECO:0000256" key="3">
    <source>
        <dbReference type="ARBA" id="ARBA00022553"/>
    </source>
</evidence>
<dbReference type="InterPro" id="IPR003594">
    <property type="entry name" value="HATPase_dom"/>
</dbReference>
<evidence type="ECO:0000256" key="4">
    <source>
        <dbReference type="ARBA" id="ARBA00022679"/>
    </source>
</evidence>
<dbReference type="PRINTS" id="PR00344">
    <property type="entry name" value="BCTRLSENSOR"/>
</dbReference>
<dbReference type="CDD" id="cd00075">
    <property type="entry name" value="HATPase"/>
    <property type="match status" value="1"/>
</dbReference>
<dbReference type="CDD" id="cd00130">
    <property type="entry name" value="PAS"/>
    <property type="match status" value="1"/>
</dbReference>
<reference evidence="10 11" key="2">
    <citation type="journal article" date="2016" name="Int. J. Syst. Evol. Microbiol.">
        <title>Flavisolibacter tropicus sp. nov., isolated from tropical soil.</title>
        <authorList>
            <person name="Lee J.J."/>
            <person name="Kang M.S."/>
            <person name="Kim G.S."/>
            <person name="Lee C.S."/>
            <person name="Lim S."/>
            <person name="Lee J."/>
            <person name="Roh S.H."/>
            <person name="Kang H."/>
            <person name="Ha J.M."/>
            <person name="Bae S."/>
            <person name="Jung H.Y."/>
            <person name="Kim M.K."/>
        </authorList>
    </citation>
    <scope>NUCLEOTIDE SEQUENCE [LARGE SCALE GENOMIC DNA]</scope>
    <source>
        <strain evidence="10 11">LCS9</strain>
    </source>
</reference>
<keyword evidence="6" id="KW-0902">Two-component regulatory system</keyword>
<dbReference type="Gene3D" id="3.30.450.20">
    <property type="entry name" value="PAS domain"/>
    <property type="match status" value="1"/>
</dbReference>
<dbReference type="InterPro" id="IPR003661">
    <property type="entry name" value="HisK_dim/P_dom"/>
</dbReference>
<evidence type="ECO:0000256" key="6">
    <source>
        <dbReference type="ARBA" id="ARBA00023012"/>
    </source>
</evidence>
<dbReference type="CDD" id="cd00082">
    <property type="entry name" value="HisKA"/>
    <property type="match status" value="1"/>
</dbReference>
<dbReference type="InterPro" id="IPR004358">
    <property type="entry name" value="Sig_transdc_His_kin-like_C"/>
</dbReference>
<comment type="catalytic activity">
    <reaction evidence="1">
        <text>ATP + protein L-histidine = ADP + protein N-phospho-L-histidine.</text>
        <dbReference type="EC" id="2.7.13.3"/>
    </reaction>
</comment>
<keyword evidence="7" id="KW-0175">Coiled coil</keyword>